<feature type="active site" evidence="1">
    <location>
        <position position="48"/>
    </location>
</feature>
<reference evidence="4 5" key="1">
    <citation type="submission" date="2019-11" db="EMBL/GenBank/DDBJ databases">
        <title>Comparative genomics of hydrocarbon-degrading Desulfosarcina strains.</title>
        <authorList>
            <person name="Watanabe M."/>
            <person name="Kojima H."/>
            <person name="Fukui M."/>
        </authorList>
    </citation>
    <scope>NUCLEOTIDE SEQUENCE [LARGE SCALE GENOMIC DNA]</scope>
    <source>
        <strain evidence="4 5">28bB2T</strain>
    </source>
</reference>
<evidence type="ECO:0000313" key="4">
    <source>
        <dbReference type="EMBL" id="BBO82893.1"/>
    </source>
</evidence>
<organism evidence="4 5">
    <name type="scientific">Desulfosarcina ovata subsp. sediminis</name>
    <dbReference type="NCBI Taxonomy" id="885957"/>
    <lineage>
        <taxon>Bacteria</taxon>
        <taxon>Pseudomonadati</taxon>
        <taxon>Thermodesulfobacteriota</taxon>
        <taxon>Desulfobacteria</taxon>
        <taxon>Desulfobacterales</taxon>
        <taxon>Desulfosarcinaceae</taxon>
        <taxon>Desulfosarcina</taxon>
    </lineage>
</organism>
<feature type="binding site" evidence="2">
    <location>
        <position position="66"/>
    </location>
    <ligand>
        <name>substrate</name>
    </ligand>
</feature>
<dbReference type="Gene3D" id="3.10.129.10">
    <property type="entry name" value="Hotdog Thioesterase"/>
    <property type="match status" value="1"/>
</dbReference>
<gene>
    <name evidence="4" type="ORF">DSCO28_34590</name>
</gene>
<dbReference type="EMBL" id="AP021876">
    <property type="protein sequence ID" value="BBO82893.1"/>
    <property type="molecule type" value="Genomic_DNA"/>
</dbReference>
<feature type="binding site" evidence="2">
    <location>
        <position position="117"/>
    </location>
    <ligand>
        <name>substrate</name>
    </ligand>
</feature>
<dbReference type="KEGG" id="dov:DSCO28_34590"/>
<dbReference type="PANTHER" id="PTHR36934:SF1">
    <property type="entry name" value="THIOESTERASE DOMAIN-CONTAINING PROTEIN"/>
    <property type="match status" value="1"/>
</dbReference>
<evidence type="ECO:0000256" key="1">
    <source>
        <dbReference type="PIRSR" id="PIRSR014972-1"/>
    </source>
</evidence>
<feature type="domain" description="Fluoroacetyl-CoA-specific thioesterase-like" evidence="3">
    <location>
        <begin position="21"/>
        <end position="122"/>
    </location>
</feature>
<accession>A0A5K7ZRV0</accession>
<sequence>MSEIDLSGLKIGMENTLSIIVSDENSAEAVGYKGMPVLGTPHLVGVMETACIFVHEFLPENHLTVGISNNMKHLSASPIGATIVAKAQLTAIEGRKLTYHVEAQDSVEKVAEGTHIRFIVDSTKFFANLEKKKHKLGLL</sequence>
<dbReference type="InterPro" id="IPR029069">
    <property type="entry name" value="HotDog_dom_sf"/>
</dbReference>
<feature type="active site" evidence="1">
    <location>
        <position position="40"/>
    </location>
</feature>
<dbReference type="SUPFAM" id="SSF54637">
    <property type="entry name" value="Thioesterase/thiol ester dehydrase-isomerase"/>
    <property type="match status" value="1"/>
</dbReference>
<name>A0A5K7ZRV0_9BACT</name>
<dbReference type="InterPro" id="IPR054485">
    <property type="entry name" value="FlK-like_dom"/>
</dbReference>
<dbReference type="Pfam" id="PF22636">
    <property type="entry name" value="FlK"/>
    <property type="match status" value="1"/>
</dbReference>
<dbReference type="PANTHER" id="PTHR36934">
    <property type="entry name" value="BLR0278 PROTEIN"/>
    <property type="match status" value="1"/>
</dbReference>
<dbReference type="Proteomes" id="UP000425960">
    <property type="component" value="Chromosome"/>
</dbReference>
<feature type="binding site" evidence="2">
    <location>
        <position position="66"/>
    </location>
    <ligand>
        <name>CoA</name>
        <dbReference type="ChEBI" id="CHEBI:57287"/>
    </ligand>
</feature>
<protein>
    <submittedName>
        <fullName evidence="4">Thioesterase</fullName>
    </submittedName>
</protein>
<proteinExistence type="predicted"/>
<feature type="active site" evidence="1">
    <location>
        <position position="73"/>
    </location>
</feature>
<evidence type="ECO:0000256" key="2">
    <source>
        <dbReference type="PIRSR" id="PIRSR014972-2"/>
    </source>
</evidence>
<evidence type="ECO:0000259" key="3">
    <source>
        <dbReference type="Pfam" id="PF22636"/>
    </source>
</evidence>
<dbReference type="InterPro" id="IPR025540">
    <property type="entry name" value="FlK"/>
</dbReference>
<dbReference type="RefSeq" id="WP_155323225.1">
    <property type="nucleotide sequence ID" value="NZ_AP021876.1"/>
</dbReference>
<dbReference type="PIRSF" id="PIRSF014972">
    <property type="entry name" value="FlK"/>
    <property type="match status" value="1"/>
</dbReference>
<dbReference type="AlphaFoldDB" id="A0A5K7ZRV0"/>
<evidence type="ECO:0000313" key="5">
    <source>
        <dbReference type="Proteomes" id="UP000425960"/>
    </source>
</evidence>